<reference evidence="9 10" key="1">
    <citation type="submission" date="2024-09" db="EMBL/GenBank/DDBJ databases">
        <authorList>
            <person name="Sun Q."/>
            <person name="Mori K."/>
        </authorList>
    </citation>
    <scope>NUCLEOTIDE SEQUENCE [LARGE SCALE GENOMIC DNA]</scope>
    <source>
        <strain evidence="9 10">JCM 11411</strain>
    </source>
</reference>
<dbReference type="SUPFAM" id="SSF103473">
    <property type="entry name" value="MFS general substrate transporter"/>
    <property type="match status" value="1"/>
</dbReference>
<comment type="subcellular location">
    <subcellularLocation>
        <location evidence="1">Cell membrane</location>
        <topology evidence="1">Multi-pass membrane protein</topology>
    </subcellularLocation>
</comment>
<feature type="transmembrane region" description="Helical" evidence="7">
    <location>
        <begin position="94"/>
        <end position="113"/>
    </location>
</feature>
<dbReference type="InterPro" id="IPR036259">
    <property type="entry name" value="MFS_trans_sf"/>
</dbReference>
<feature type="transmembrane region" description="Helical" evidence="7">
    <location>
        <begin position="316"/>
        <end position="337"/>
    </location>
</feature>
<accession>A0ABV5XET2</accession>
<dbReference type="Pfam" id="PF07690">
    <property type="entry name" value="MFS_1"/>
    <property type="match status" value="1"/>
</dbReference>
<keyword evidence="4 7" id="KW-1133">Transmembrane helix</keyword>
<dbReference type="PANTHER" id="PTHR43124:SF3">
    <property type="entry name" value="CHLORAMPHENICOL EFFLUX PUMP RV0191"/>
    <property type="match status" value="1"/>
</dbReference>
<dbReference type="InterPro" id="IPR020846">
    <property type="entry name" value="MFS_dom"/>
</dbReference>
<name>A0ABV5XET2_9NOCA</name>
<feature type="transmembrane region" description="Helical" evidence="7">
    <location>
        <begin position="26"/>
        <end position="50"/>
    </location>
</feature>
<feature type="region of interest" description="Disordered" evidence="6">
    <location>
        <begin position="1"/>
        <end position="20"/>
    </location>
</feature>
<feature type="transmembrane region" description="Helical" evidence="7">
    <location>
        <begin position="265"/>
        <end position="283"/>
    </location>
</feature>
<keyword evidence="10" id="KW-1185">Reference proteome</keyword>
<sequence>MPHSAPGQHSPAPTPPTHAHTTENHWAAVALIAASTFVVVAAEMMPVGLLTPIGAALVESEGTIGLSLVITGLVAAATAPFVPVVTRRFDRRSTLIVLMLFVAAANALTALAPSFAVLAVARVLLGVSMGGVWALAASLAPRLVETRSVGLATTIIFSGIAVASVFGVPAGTYIGAAAGWSVAFWALSCAAAVIALAMFAVLPTMPADQALSLGSLLEAFRNPGVRVGIAITALLVTAHFAAYTYVRPGLEFFAGANASQVGTMLLIYGALGVVGNFIAGPFAAKSSKTVVVVLSVGIALTLALFPIWAATLIAGALLMAAWGFFYGGVSVSTQTWIAHAAPAHREAASALWVAVFNASIALGAFVGGRVHDHSGPRSVFWIAAGIATLAMLLAVIRSPVAAKQEQTT</sequence>
<evidence type="ECO:0000256" key="3">
    <source>
        <dbReference type="ARBA" id="ARBA00022692"/>
    </source>
</evidence>
<evidence type="ECO:0000256" key="7">
    <source>
        <dbReference type="SAM" id="Phobius"/>
    </source>
</evidence>
<dbReference type="Gene3D" id="1.20.1250.20">
    <property type="entry name" value="MFS general substrate transporter like domains"/>
    <property type="match status" value="1"/>
</dbReference>
<dbReference type="PROSITE" id="PS50850">
    <property type="entry name" value="MFS"/>
    <property type="match status" value="1"/>
</dbReference>
<keyword evidence="2" id="KW-1003">Cell membrane</keyword>
<dbReference type="InterPro" id="IPR050189">
    <property type="entry name" value="MFS_Efflux_Transporters"/>
</dbReference>
<dbReference type="RefSeq" id="WP_378374913.1">
    <property type="nucleotide sequence ID" value="NZ_JBHMAS010000034.1"/>
</dbReference>
<evidence type="ECO:0000256" key="4">
    <source>
        <dbReference type="ARBA" id="ARBA00022989"/>
    </source>
</evidence>
<feature type="transmembrane region" description="Helical" evidence="7">
    <location>
        <begin position="223"/>
        <end position="245"/>
    </location>
</feature>
<feature type="transmembrane region" description="Helical" evidence="7">
    <location>
        <begin position="349"/>
        <end position="367"/>
    </location>
</feature>
<dbReference type="CDD" id="cd17324">
    <property type="entry name" value="MFS_NepI_like"/>
    <property type="match status" value="1"/>
</dbReference>
<evidence type="ECO:0000313" key="10">
    <source>
        <dbReference type="Proteomes" id="UP001589587"/>
    </source>
</evidence>
<keyword evidence="5 7" id="KW-0472">Membrane</keyword>
<proteinExistence type="predicted"/>
<protein>
    <submittedName>
        <fullName evidence="9">MFS transporter</fullName>
    </submittedName>
</protein>
<evidence type="ECO:0000256" key="2">
    <source>
        <dbReference type="ARBA" id="ARBA00022475"/>
    </source>
</evidence>
<organism evidence="9 10">
    <name type="scientific">Rhodococcus baikonurensis</name>
    <dbReference type="NCBI Taxonomy" id="172041"/>
    <lineage>
        <taxon>Bacteria</taxon>
        <taxon>Bacillati</taxon>
        <taxon>Actinomycetota</taxon>
        <taxon>Actinomycetes</taxon>
        <taxon>Mycobacteriales</taxon>
        <taxon>Nocardiaceae</taxon>
        <taxon>Rhodococcus</taxon>
        <taxon>Rhodococcus erythropolis group</taxon>
    </lineage>
</organism>
<dbReference type="PANTHER" id="PTHR43124">
    <property type="entry name" value="PURINE EFFLUX PUMP PBUE"/>
    <property type="match status" value="1"/>
</dbReference>
<feature type="transmembrane region" description="Helical" evidence="7">
    <location>
        <begin position="119"/>
        <end position="139"/>
    </location>
</feature>
<gene>
    <name evidence="9" type="ORF">ACFFQ6_14930</name>
</gene>
<keyword evidence="3 7" id="KW-0812">Transmembrane</keyword>
<evidence type="ECO:0000259" key="8">
    <source>
        <dbReference type="PROSITE" id="PS50850"/>
    </source>
</evidence>
<evidence type="ECO:0000256" key="1">
    <source>
        <dbReference type="ARBA" id="ARBA00004651"/>
    </source>
</evidence>
<evidence type="ECO:0000256" key="5">
    <source>
        <dbReference type="ARBA" id="ARBA00023136"/>
    </source>
</evidence>
<feature type="transmembrane region" description="Helical" evidence="7">
    <location>
        <begin position="62"/>
        <end position="82"/>
    </location>
</feature>
<evidence type="ECO:0000313" key="9">
    <source>
        <dbReference type="EMBL" id="MFB9780988.1"/>
    </source>
</evidence>
<feature type="transmembrane region" description="Helical" evidence="7">
    <location>
        <begin position="379"/>
        <end position="396"/>
    </location>
</feature>
<dbReference type="Proteomes" id="UP001589587">
    <property type="component" value="Unassembled WGS sequence"/>
</dbReference>
<evidence type="ECO:0000256" key="6">
    <source>
        <dbReference type="SAM" id="MobiDB-lite"/>
    </source>
</evidence>
<feature type="domain" description="Major facilitator superfamily (MFS) profile" evidence="8">
    <location>
        <begin position="28"/>
        <end position="402"/>
    </location>
</feature>
<feature type="transmembrane region" description="Helical" evidence="7">
    <location>
        <begin position="290"/>
        <end position="310"/>
    </location>
</feature>
<dbReference type="EMBL" id="JBHMAS010000034">
    <property type="protein sequence ID" value="MFB9780988.1"/>
    <property type="molecule type" value="Genomic_DNA"/>
</dbReference>
<feature type="transmembrane region" description="Helical" evidence="7">
    <location>
        <begin position="182"/>
        <end position="202"/>
    </location>
</feature>
<feature type="transmembrane region" description="Helical" evidence="7">
    <location>
        <begin position="151"/>
        <end position="176"/>
    </location>
</feature>
<dbReference type="InterPro" id="IPR011701">
    <property type="entry name" value="MFS"/>
</dbReference>
<comment type="caution">
    <text evidence="9">The sequence shown here is derived from an EMBL/GenBank/DDBJ whole genome shotgun (WGS) entry which is preliminary data.</text>
</comment>